<dbReference type="OrthoDB" id="4732434at2"/>
<name>A0A1H5MIK5_RHOJO</name>
<evidence type="ECO:0000313" key="2">
    <source>
        <dbReference type="Proteomes" id="UP000183407"/>
    </source>
</evidence>
<evidence type="ECO:0000313" key="1">
    <source>
        <dbReference type="EMBL" id="SEE89126.1"/>
    </source>
</evidence>
<dbReference type="EMBL" id="FNTL01000005">
    <property type="protein sequence ID" value="SEE89126.1"/>
    <property type="molecule type" value="Genomic_DNA"/>
</dbReference>
<reference evidence="2" key="1">
    <citation type="submission" date="2016-10" db="EMBL/GenBank/DDBJ databases">
        <authorList>
            <person name="Varghese N."/>
        </authorList>
    </citation>
    <scope>NUCLEOTIDE SEQUENCE [LARGE SCALE GENOMIC DNA]</scope>
    <source>
        <strain evidence="2">DSM 44719</strain>
    </source>
</reference>
<dbReference type="Pfam" id="PF13834">
    <property type="entry name" value="DUF4193"/>
    <property type="match status" value="1"/>
</dbReference>
<dbReference type="AlphaFoldDB" id="A0A1H5MIK5"/>
<protein>
    <submittedName>
        <fullName evidence="1">Uncharacterized protein</fullName>
    </submittedName>
</protein>
<gene>
    <name evidence="1" type="ORF">SAMN04490220_9025</name>
</gene>
<dbReference type="InterPro" id="IPR025242">
    <property type="entry name" value="DUF4193"/>
</dbReference>
<sequence>MPNRVAVFEASDDTDTAGSFELPGADLSGIEFTVRVIPKRSDEFTCTSCFLAHHYSRRAAHEWVVHMSADQDRSDEWAVMTAVKVIRSPR</sequence>
<dbReference type="Proteomes" id="UP000183407">
    <property type="component" value="Unassembled WGS sequence"/>
</dbReference>
<proteinExistence type="predicted"/>
<organism evidence="1 2">
    <name type="scientific">Rhodococcus jostii</name>
    <dbReference type="NCBI Taxonomy" id="132919"/>
    <lineage>
        <taxon>Bacteria</taxon>
        <taxon>Bacillati</taxon>
        <taxon>Actinomycetota</taxon>
        <taxon>Actinomycetes</taxon>
        <taxon>Mycobacteriales</taxon>
        <taxon>Nocardiaceae</taxon>
        <taxon>Rhodococcus</taxon>
    </lineage>
</organism>
<accession>A0A1H5MIK5</accession>